<gene>
    <name evidence="19" type="ORF">ColLi_02864</name>
</gene>
<accession>A0AA37GFK8</accession>
<evidence type="ECO:0000256" key="8">
    <source>
        <dbReference type="ARBA" id="ARBA00023098"/>
    </source>
</evidence>
<name>A0AA37GFK8_9PEZI</name>
<evidence type="ECO:0000256" key="7">
    <source>
        <dbReference type="ARBA" id="ARBA00023027"/>
    </source>
</evidence>
<dbReference type="InterPro" id="IPR050177">
    <property type="entry name" value="Lipid_A_modif_metabolic_enz"/>
</dbReference>
<dbReference type="GO" id="GO:0006696">
    <property type="term" value="P:ergosterol biosynthetic process"/>
    <property type="evidence" value="ECO:0007669"/>
    <property type="project" value="UniProtKB-ARBA"/>
</dbReference>
<protein>
    <recommendedName>
        <fullName evidence="12">Sterol-4-alpha-carboxylate 3-dehydrogenase ERG26, decarboxylating</fullName>
    </recommendedName>
    <alternativeName>
        <fullName evidence="15 16">C-3 Sterol dehydrogenase ERG26</fullName>
    </alternativeName>
    <alternativeName>
        <fullName evidence="13 14">C-4 decarboxylase ERG26</fullName>
    </alternativeName>
    <alternativeName>
        <fullName evidence="11">Sterol-4-alpha-carboxylate 3-dehydrogenase erg26, decarboxylating</fullName>
    </alternativeName>
</protein>
<evidence type="ECO:0000256" key="12">
    <source>
        <dbReference type="ARBA" id="ARBA00067985"/>
    </source>
</evidence>
<dbReference type="InterPro" id="IPR002225">
    <property type="entry name" value="3Beta_OHSteriod_DH/Estase"/>
</dbReference>
<keyword evidence="9" id="KW-0472">Membrane</keyword>
<dbReference type="Proteomes" id="UP001055172">
    <property type="component" value="Unassembled WGS sequence"/>
</dbReference>
<keyword evidence="3" id="KW-0444">Lipid biosynthesis</keyword>
<evidence type="ECO:0000256" key="15">
    <source>
        <dbReference type="ARBA" id="ARBA00081452"/>
    </source>
</evidence>
<dbReference type="PANTHER" id="PTHR43245">
    <property type="entry name" value="BIFUNCTIONAL POLYMYXIN RESISTANCE PROTEIN ARNA"/>
    <property type="match status" value="1"/>
</dbReference>
<keyword evidence="6" id="KW-0560">Oxidoreductase</keyword>
<evidence type="ECO:0000256" key="17">
    <source>
        <dbReference type="SAM" id="MobiDB-lite"/>
    </source>
</evidence>
<evidence type="ECO:0000256" key="2">
    <source>
        <dbReference type="ARBA" id="ARBA00009219"/>
    </source>
</evidence>
<evidence type="ECO:0000256" key="3">
    <source>
        <dbReference type="ARBA" id="ARBA00022516"/>
    </source>
</evidence>
<evidence type="ECO:0000256" key="6">
    <source>
        <dbReference type="ARBA" id="ARBA00023002"/>
    </source>
</evidence>
<evidence type="ECO:0000256" key="1">
    <source>
        <dbReference type="ARBA" id="ARBA00004406"/>
    </source>
</evidence>
<dbReference type="AlphaFoldDB" id="A0AA37GFK8"/>
<dbReference type="SUPFAM" id="SSF51735">
    <property type="entry name" value="NAD(P)-binding Rossmann-fold domains"/>
    <property type="match status" value="1"/>
</dbReference>
<reference evidence="19 20" key="1">
    <citation type="submission" date="2021-07" db="EMBL/GenBank/DDBJ databases">
        <title>Genome data of Colletotrichum spaethianum.</title>
        <authorList>
            <person name="Utami Y.D."/>
            <person name="Hiruma K."/>
        </authorList>
    </citation>
    <scope>NUCLEOTIDE SEQUENCE [LARGE SCALE GENOMIC DNA]</scope>
    <source>
        <strain evidence="19 20">MAFF 242679</strain>
    </source>
</reference>
<keyword evidence="8" id="KW-0443">Lipid metabolism</keyword>
<keyword evidence="7" id="KW-0520">NAD</keyword>
<feature type="domain" description="3-beta hydroxysteroid dehydrogenase/isomerase" evidence="18">
    <location>
        <begin position="16"/>
        <end position="302"/>
    </location>
</feature>
<dbReference type="GO" id="GO:0000252">
    <property type="term" value="F:3-beta-hydroxysteroid dehydrogenase [NAD(P)+]/C4-decarboxylase activity"/>
    <property type="evidence" value="ECO:0007669"/>
    <property type="project" value="UniProtKB-ARBA"/>
</dbReference>
<dbReference type="FunFam" id="3.40.50.720:FF:000346">
    <property type="entry name" value="C-3 sterol dehydrogenase/C-4 decarboxylase"/>
    <property type="match status" value="1"/>
</dbReference>
<dbReference type="PANTHER" id="PTHR43245:SF51">
    <property type="entry name" value="SHORT CHAIN DEHYDROGENASE_REDUCTASE FAMILY 42E, MEMBER 2"/>
    <property type="match status" value="1"/>
</dbReference>
<evidence type="ECO:0000256" key="14">
    <source>
        <dbReference type="ARBA" id="ARBA00081397"/>
    </source>
</evidence>
<evidence type="ECO:0000256" key="4">
    <source>
        <dbReference type="ARBA" id="ARBA00022824"/>
    </source>
</evidence>
<organism evidence="19 20">
    <name type="scientific">Colletotrichum liriopes</name>
    <dbReference type="NCBI Taxonomy" id="708192"/>
    <lineage>
        <taxon>Eukaryota</taxon>
        <taxon>Fungi</taxon>
        <taxon>Dikarya</taxon>
        <taxon>Ascomycota</taxon>
        <taxon>Pezizomycotina</taxon>
        <taxon>Sordariomycetes</taxon>
        <taxon>Hypocreomycetidae</taxon>
        <taxon>Glomerellales</taxon>
        <taxon>Glomerellaceae</taxon>
        <taxon>Colletotrichum</taxon>
        <taxon>Colletotrichum spaethianum species complex</taxon>
    </lineage>
</organism>
<proteinExistence type="inferred from homology"/>
<keyword evidence="20" id="KW-1185">Reference proteome</keyword>
<evidence type="ECO:0000256" key="11">
    <source>
        <dbReference type="ARBA" id="ARBA00067470"/>
    </source>
</evidence>
<evidence type="ECO:0000256" key="13">
    <source>
        <dbReference type="ARBA" id="ARBA00081267"/>
    </source>
</evidence>
<evidence type="ECO:0000256" key="16">
    <source>
        <dbReference type="ARBA" id="ARBA00082106"/>
    </source>
</evidence>
<evidence type="ECO:0000256" key="10">
    <source>
        <dbReference type="ARBA" id="ARBA00046995"/>
    </source>
</evidence>
<dbReference type="EMBL" id="BPPX01000005">
    <property type="protein sequence ID" value="GJC80026.1"/>
    <property type="molecule type" value="Genomic_DNA"/>
</dbReference>
<keyword evidence="5" id="KW-0752">Steroid biosynthesis</keyword>
<dbReference type="Gene3D" id="3.40.50.720">
    <property type="entry name" value="NAD(P)-binding Rossmann-like Domain"/>
    <property type="match status" value="1"/>
</dbReference>
<comment type="caution">
    <text evidence="19">The sequence shown here is derived from an EMBL/GenBank/DDBJ whole genome shotgun (WGS) entry which is preliminary data.</text>
</comment>
<evidence type="ECO:0000256" key="9">
    <source>
        <dbReference type="ARBA" id="ARBA00023136"/>
    </source>
</evidence>
<dbReference type="Pfam" id="PF01073">
    <property type="entry name" value="3Beta_HSD"/>
    <property type="match status" value="1"/>
</dbReference>
<dbReference type="GO" id="GO:0005789">
    <property type="term" value="C:endoplasmic reticulum membrane"/>
    <property type="evidence" value="ECO:0007669"/>
    <property type="project" value="UniProtKB-SubCell"/>
</dbReference>
<dbReference type="InterPro" id="IPR036291">
    <property type="entry name" value="NAD(P)-bd_dom_sf"/>
</dbReference>
<evidence type="ECO:0000259" key="18">
    <source>
        <dbReference type="Pfam" id="PF01073"/>
    </source>
</evidence>
<evidence type="ECO:0000313" key="20">
    <source>
        <dbReference type="Proteomes" id="UP001055172"/>
    </source>
</evidence>
<evidence type="ECO:0000313" key="19">
    <source>
        <dbReference type="EMBL" id="GJC80026.1"/>
    </source>
</evidence>
<keyword evidence="4" id="KW-0256">Endoplasmic reticulum</keyword>
<feature type="region of interest" description="Disordered" evidence="17">
    <location>
        <begin position="161"/>
        <end position="191"/>
    </location>
</feature>
<sequence>MSEKKPATLPNLGKVLVIGGNGFLGHHVVNQLLAGDRWAVTAVDVIDLRCGHNRHPKANYHEADITDTDKMKSILENVKPDVVIHTASPAVQGDSAVAKDLFRKVNVDGTASVVAACQAASVKALVYTSSASIISDNTNDLINADERWPVIRGELQTEYYSETKADLTRSSPPPGRRRRTGPQREPPRPLPLVTCSIRPAGIFGEGDTMVTHQMVKIYREGKTGVQLGDNDNLFDFTYVGNVAHAHLLAARLLLATAAASTAPLDHEKVDGEAFLVTNDSPIYFWDFARAIWRAAGSDKGTSHVWAIPREIGVVLGFCSEVFFTIIGKPPIFNRQRNIYSCMTRYYNISKAKRLLGYRPIVGLGDGIKRGVQWFLDQEKAGKVSVKA</sequence>
<comment type="subcellular location">
    <subcellularLocation>
        <location evidence="1">Endoplasmic reticulum membrane</location>
        <topology evidence="1">Peripheral membrane protein</topology>
    </subcellularLocation>
</comment>
<evidence type="ECO:0000256" key="5">
    <source>
        <dbReference type="ARBA" id="ARBA00022955"/>
    </source>
</evidence>
<comment type="subunit">
    <text evidence="10">Heterotetramer of ERG25, ERG26, ERG27 and ERG28. ERG28 acts as a scaffold to tether ERG27 and other 4,4-demethylation-related enzymes, forming a demethylation enzyme complex, in the endoplasmic reticulum.</text>
</comment>
<comment type="similarity">
    <text evidence="2">Belongs to the 3-beta-HSD family.</text>
</comment>